<feature type="signal peptide" evidence="2">
    <location>
        <begin position="1"/>
        <end position="16"/>
    </location>
</feature>
<dbReference type="GeneID" id="92095855"/>
<evidence type="ECO:0000256" key="1">
    <source>
        <dbReference type="SAM" id="MobiDB-lite"/>
    </source>
</evidence>
<dbReference type="EMBL" id="JAQQWL010000011">
    <property type="protein sequence ID" value="KAK8049653.1"/>
    <property type="molecule type" value="Genomic_DNA"/>
</dbReference>
<proteinExistence type="predicted"/>
<evidence type="ECO:0000313" key="3">
    <source>
        <dbReference type="EMBL" id="KAK8049653.1"/>
    </source>
</evidence>
<dbReference type="Proteomes" id="UP001480595">
    <property type="component" value="Unassembled WGS sequence"/>
</dbReference>
<evidence type="ECO:0000313" key="4">
    <source>
        <dbReference type="Proteomes" id="UP001480595"/>
    </source>
</evidence>
<feature type="region of interest" description="Disordered" evidence="1">
    <location>
        <begin position="47"/>
        <end position="87"/>
    </location>
</feature>
<name>A0ABR1TV85_9PEZI</name>
<gene>
    <name evidence="3" type="ORF">PG994_011383</name>
</gene>
<sequence length="87" mass="9664">MRFFRILSFQALRAAAELVTTNAEPAHTTGCRRNKAVAGMALAPRLTHNFSRMPEAEPRARSASKMKKPPTNASSSAHWGVPRWRCT</sequence>
<accession>A0ABR1TV85</accession>
<dbReference type="RefSeq" id="XP_066711902.1">
    <property type="nucleotide sequence ID" value="XM_066862792.1"/>
</dbReference>
<organism evidence="3 4">
    <name type="scientific">Apiospora phragmitis</name>
    <dbReference type="NCBI Taxonomy" id="2905665"/>
    <lineage>
        <taxon>Eukaryota</taxon>
        <taxon>Fungi</taxon>
        <taxon>Dikarya</taxon>
        <taxon>Ascomycota</taxon>
        <taxon>Pezizomycotina</taxon>
        <taxon>Sordariomycetes</taxon>
        <taxon>Xylariomycetidae</taxon>
        <taxon>Amphisphaeriales</taxon>
        <taxon>Apiosporaceae</taxon>
        <taxon>Apiospora</taxon>
    </lineage>
</organism>
<evidence type="ECO:0008006" key="5">
    <source>
        <dbReference type="Google" id="ProtNLM"/>
    </source>
</evidence>
<feature type="chain" id="PRO_5045953374" description="Secreted protein" evidence="2">
    <location>
        <begin position="17"/>
        <end position="87"/>
    </location>
</feature>
<keyword evidence="2" id="KW-0732">Signal</keyword>
<keyword evidence="4" id="KW-1185">Reference proteome</keyword>
<reference evidence="3 4" key="1">
    <citation type="submission" date="2023-01" db="EMBL/GenBank/DDBJ databases">
        <title>Analysis of 21 Apiospora genomes using comparative genomics revels a genus with tremendous synthesis potential of carbohydrate active enzymes and secondary metabolites.</title>
        <authorList>
            <person name="Sorensen T."/>
        </authorList>
    </citation>
    <scope>NUCLEOTIDE SEQUENCE [LARGE SCALE GENOMIC DNA]</scope>
    <source>
        <strain evidence="3 4">CBS 135458</strain>
    </source>
</reference>
<comment type="caution">
    <text evidence="3">The sequence shown here is derived from an EMBL/GenBank/DDBJ whole genome shotgun (WGS) entry which is preliminary data.</text>
</comment>
<evidence type="ECO:0000256" key="2">
    <source>
        <dbReference type="SAM" id="SignalP"/>
    </source>
</evidence>
<protein>
    <recommendedName>
        <fullName evidence="5">Secreted protein</fullName>
    </recommendedName>
</protein>